<name>A0A2M4DFX5_ANODA</name>
<organism evidence="1">
    <name type="scientific">Anopheles darlingi</name>
    <name type="common">Mosquito</name>
    <dbReference type="NCBI Taxonomy" id="43151"/>
    <lineage>
        <taxon>Eukaryota</taxon>
        <taxon>Metazoa</taxon>
        <taxon>Ecdysozoa</taxon>
        <taxon>Arthropoda</taxon>
        <taxon>Hexapoda</taxon>
        <taxon>Insecta</taxon>
        <taxon>Pterygota</taxon>
        <taxon>Neoptera</taxon>
        <taxon>Endopterygota</taxon>
        <taxon>Diptera</taxon>
        <taxon>Nematocera</taxon>
        <taxon>Culicoidea</taxon>
        <taxon>Culicidae</taxon>
        <taxon>Anophelinae</taxon>
        <taxon>Anopheles</taxon>
    </lineage>
</organism>
<sequence length="97" mass="10730">MLWLSIPAILLRRFLHGNGKDLIKKKKVSIGLQSVSLVPGGKESPKRPKNTHICPSATGSGGCIFAILTKKNRLIQIFEADFFLFRSPIRKSKGGNR</sequence>
<reference evidence="1" key="1">
    <citation type="submission" date="2018-01" db="EMBL/GenBank/DDBJ databases">
        <title>An insight into the sialome of Amazonian anophelines.</title>
        <authorList>
            <person name="Ribeiro J.M."/>
            <person name="Scarpassa V."/>
            <person name="Calvo E."/>
        </authorList>
    </citation>
    <scope>NUCLEOTIDE SEQUENCE</scope>
</reference>
<accession>A0A2M4DFX5</accession>
<protein>
    <submittedName>
        <fullName evidence="1">Putative secreted protein</fullName>
    </submittedName>
</protein>
<dbReference type="EMBL" id="GGFL01012275">
    <property type="protein sequence ID" value="MBW76453.1"/>
    <property type="molecule type" value="Transcribed_RNA"/>
</dbReference>
<proteinExistence type="predicted"/>
<dbReference type="AlphaFoldDB" id="A0A2M4DFX5"/>
<evidence type="ECO:0000313" key="1">
    <source>
        <dbReference type="EMBL" id="MBW76453.1"/>
    </source>
</evidence>